<comment type="cofactor">
    <cofactor evidence="1">
        <name>Zn(2+)</name>
        <dbReference type="ChEBI" id="CHEBI:29105"/>
    </cofactor>
</comment>
<evidence type="ECO:0000313" key="6">
    <source>
        <dbReference type="Proteomes" id="UP000199659"/>
    </source>
</evidence>
<accession>A0A1I6K8K0</accession>
<evidence type="ECO:0000256" key="2">
    <source>
        <dbReference type="ARBA" id="ARBA00022679"/>
    </source>
</evidence>
<dbReference type="InterPro" id="IPR013785">
    <property type="entry name" value="Aldolase_TIM"/>
</dbReference>
<proteinExistence type="predicted"/>
<dbReference type="AlphaFoldDB" id="A0A1I6K8K0"/>
<dbReference type="OrthoDB" id="63399at2"/>
<dbReference type="STRING" id="37658.SAMN05661086_02279"/>
<reference evidence="5 6" key="1">
    <citation type="submission" date="2016-10" db="EMBL/GenBank/DDBJ databases">
        <authorList>
            <person name="de Groot N.N."/>
        </authorList>
    </citation>
    <scope>NUCLEOTIDE SEQUENCE [LARGE SCALE GENOMIC DNA]</scope>
    <source>
        <strain evidence="5 6">743A</strain>
    </source>
</reference>
<dbReference type="GO" id="GO:0046872">
    <property type="term" value="F:metal ion binding"/>
    <property type="evidence" value="ECO:0007669"/>
    <property type="project" value="UniProtKB-KW"/>
</dbReference>
<dbReference type="RefSeq" id="WP_092560846.1">
    <property type="nucleotide sequence ID" value="NZ_FOYZ01000008.1"/>
</dbReference>
<keyword evidence="2" id="KW-0808">Transferase</keyword>
<evidence type="ECO:0000313" key="5">
    <source>
        <dbReference type="EMBL" id="SFR87527.1"/>
    </source>
</evidence>
<protein>
    <submittedName>
        <fullName evidence="5">3-keto-5-aminohexanoate cleavage enzyme</fullName>
    </submittedName>
</protein>
<dbReference type="Gene3D" id="3.20.20.70">
    <property type="entry name" value="Aldolase class I"/>
    <property type="match status" value="1"/>
</dbReference>
<keyword evidence="3" id="KW-0479">Metal-binding</keyword>
<evidence type="ECO:0000256" key="1">
    <source>
        <dbReference type="ARBA" id="ARBA00001947"/>
    </source>
</evidence>
<organism evidence="5 6">
    <name type="scientific">Anaeromicropila populeti</name>
    <dbReference type="NCBI Taxonomy" id="37658"/>
    <lineage>
        <taxon>Bacteria</taxon>
        <taxon>Bacillati</taxon>
        <taxon>Bacillota</taxon>
        <taxon>Clostridia</taxon>
        <taxon>Lachnospirales</taxon>
        <taxon>Lachnospiraceae</taxon>
        <taxon>Anaeromicropila</taxon>
    </lineage>
</organism>
<dbReference type="EMBL" id="FOYZ01000008">
    <property type="protein sequence ID" value="SFR87527.1"/>
    <property type="molecule type" value="Genomic_DNA"/>
</dbReference>
<dbReference type="InterPro" id="IPR008567">
    <property type="entry name" value="BKACE"/>
</dbReference>
<gene>
    <name evidence="5" type="ORF">SAMN05661086_02279</name>
</gene>
<dbReference type="GO" id="GO:0043720">
    <property type="term" value="F:3-keto-5-aminohexanoate cleavage activity"/>
    <property type="evidence" value="ECO:0007669"/>
    <property type="project" value="InterPro"/>
</dbReference>
<dbReference type="Pfam" id="PF05853">
    <property type="entry name" value="BKACE"/>
    <property type="match status" value="1"/>
</dbReference>
<dbReference type="Proteomes" id="UP000199659">
    <property type="component" value="Unassembled WGS sequence"/>
</dbReference>
<dbReference type="PANTHER" id="PTHR37418">
    <property type="entry name" value="3-KETO-5-AMINOHEXANOATE CLEAVAGE ENZYME-RELATED"/>
    <property type="match status" value="1"/>
</dbReference>
<evidence type="ECO:0000256" key="3">
    <source>
        <dbReference type="ARBA" id="ARBA00022723"/>
    </source>
</evidence>
<keyword evidence="4" id="KW-0862">Zinc</keyword>
<evidence type="ECO:0000256" key="4">
    <source>
        <dbReference type="ARBA" id="ARBA00022833"/>
    </source>
</evidence>
<dbReference type="PANTHER" id="PTHR37418:SF2">
    <property type="entry name" value="3-KETO-5-AMINOHEXANOATE CLEAVAGE ENZYME"/>
    <property type="match status" value="1"/>
</dbReference>
<name>A0A1I6K8K0_9FIRM</name>
<sequence length="289" mass="32167">MRKIMISVAPVAATDILINPKAIAKDVIECYKRGASMVHLHVRDLNGKLTADMSLLEETIAYIREGCDIVIEISTGGVSNLTIEERCQPCYSPYVEATSLNVGSVNLGDAVYQNPIKDVRYCVQKIMENNKIPEIEVFELGMINTVRELDDQFHFIRPVLFALVFGHGGEMPATVPALKHMIDGVYENFPNRSDVLWGYTQAHRQDWEMVKVALDMGAASVRIGFEDSNLIAPGVKVDNNAVLISEAADIIKSKGMMPMTPDEVRAMLKIPPLNEKTRAGGRQTWLYKE</sequence>
<keyword evidence="6" id="KW-1185">Reference proteome</keyword>